<sequence>MGTGSRWRTLPLATIALVTAVLITSACTAGPSNRPAMVVNDGPLAPQAPPSPTPSATPLPPLDPPGRSMINWTDCDDSMKARLTTAAQALGPQCARVPSVLDSPSLPGRGPLRINVLKVGTGTVPLVVVNDIDGQSGAVRAAELATSLPADLLKTFYLVGVDRRGSGGSEAVRCVPDDIRTEMISIDPAAPDMEDLLDSVRKAGQQCVVTLENRLYAMDTWRTSADLDRIREVLGVQHLNAIGFGEGSRVLGVYADRYPERVGRMVYDGLPDPSDDTLVTMEGEATGAEAAFGEFAKDCVARKCSLGTDPKQAFLDLLNQLRTTPLTTTDSSRLTAGVAARAVLIGLSDRRNWPMLADHIALAKSGQGDQLFSWVKPMLLDTRDQPASLDIALVTECNDTKTRLALERLNATAKDWRTRYPLFGGVMAEGLVLCSAWSVAARPPLSLSGRGLPPLVVITTAADPVTPEAGTQRAAQQLPSAVMISWQGAGHGSIQNSSCVADTAKTFLVDGKVPAAGTACPP</sequence>
<dbReference type="GO" id="GO:0016787">
    <property type="term" value="F:hydrolase activity"/>
    <property type="evidence" value="ECO:0007669"/>
    <property type="project" value="UniProtKB-KW"/>
</dbReference>
<name>A0A4V2S5J5_9PSEU</name>
<feature type="compositionally biased region" description="Pro residues" evidence="3">
    <location>
        <begin position="46"/>
        <end position="64"/>
    </location>
</feature>
<comment type="caution">
    <text evidence="5">The sequence shown here is derived from an EMBL/GenBank/DDBJ whole genome shotgun (WGS) entry which is preliminary data.</text>
</comment>
<dbReference type="PANTHER" id="PTHR43248">
    <property type="entry name" value="2-SUCCINYL-6-HYDROXY-2,4-CYCLOHEXADIENE-1-CARBOXYLATE SYNTHASE"/>
    <property type="match status" value="1"/>
</dbReference>
<dbReference type="InterPro" id="IPR029058">
    <property type="entry name" value="AB_hydrolase_fold"/>
</dbReference>
<dbReference type="EMBL" id="SLWS01000012">
    <property type="protein sequence ID" value="TCO52440.1"/>
    <property type="molecule type" value="Genomic_DNA"/>
</dbReference>
<dbReference type="OrthoDB" id="5166357at2"/>
<dbReference type="PROSITE" id="PS51257">
    <property type="entry name" value="PROKAR_LIPOPROTEIN"/>
    <property type="match status" value="1"/>
</dbReference>
<proteinExistence type="inferred from homology"/>
<evidence type="ECO:0000256" key="3">
    <source>
        <dbReference type="SAM" id="MobiDB-lite"/>
    </source>
</evidence>
<evidence type="ECO:0000256" key="1">
    <source>
        <dbReference type="ARBA" id="ARBA00010088"/>
    </source>
</evidence>
<dbReference type="PANTHER" id="PTHR43248:SF25">
    <property type="entry name" value="AB HYDROLASE-1 DOMAIN-CONTAINING PROTEIN-RELATED"/>
    <property type="match status" value="1"/>
</dbReference>
<evidence type="ECO:0000313" key="5">
    <source>
        <dbReference type="EMBL" id="TCO52440.1"/>
    </source>
</evidence>
<dbReference type="InterPro" id="IPR051601">
    <property type="entry name" value="Serine_prot/Carboxylest_S33"/>
</dbReference>
<dbReference type="Proteomes" id="UP000295680">
    <property type="component" value="Unassembled WGS sequence"/>
</dbReference>
<feature type="domain" description="Peptidase S33 tripeptidyl aminopeptidase-like C-terminal" evidence="4">
    <location>
        <begin position="420"/>
        <end position="520"/>
    </location>
</feature>
<accession>A0A4V2S5J5</accession>
<gene>
    <name evidence="5" type="ORF">EV192_112172</name>
</gene>
<dbReference type="Gene3D" id="3.40.50.1820">
    <property type="entry name" value="alpha/beta hydrolase"/>
    <property type="match status" value="1"/>
</dbReference>
<dbReference type="SUPFAM" id="SSF53474">
    <property type="entry name" value="alpha/beta-Hydrolases"/>
    <property type="match status" value="1"/>
</dbReference>
<keyword evidence="6" id="KW-1185">Reference proteome</keyword>
<evidence type="ECO:0000256" key="2">
    <source>
        <dbReference type="ARBA" id="ARBA00022801"/>
    </source>
</evidence>
<reference evidence="5 6" key="1">
    <citation type="submission" date="2019-03" db="EMBL/GenBank/DDBJ databases">
        <title>Genomic Encyclopedia of Type Strains, Phase IV (KMG-IV): sequencing the most valuable type-strain genomes for metagenomic binning, comparative biology and taxonomic classification.</title>
        <authorList>
            <person name="Goeker M."/>
        </authorList>
    </citation>
    <scope>NUCLEOTIDE SEQUENCE [LARGE SCALE GENOMIC DNA]</scope>
    <source>
        <strain evidence="5 6">DSM 45934</strain>
    </source>
</reference>
<comment type="similarity">
    <text evidence="1">Belongs to the peptidase S33 family.</text>
</comment>
<evidence type="ECO:0000313" key="6">
    <source>
        <dbReference type="Proteomes" id="UP000295680"/>
    </source>
</evidence>
<dbReference type="RefSeq" id="WP_132124372.1">
    <property type="nucleotide sequence ID" value="NZ_SLWS01000012.1"/>
</dbReference>
<dbReference type="InterPro" id="IPR013595">
    <property type="entry name" value="Pept_S33_TAP-like_C"/>
</dbReference>
<protein>
    <submittedName>
        <fullName evidence="5">TAP-like protein</fullName>
    </submittedName>
</protein>
<dbReference type="Pfam" id="PF08386">
    <property type="entry name" value="Abhydrolase_4"/>
    <property type="match status" value="1"/>
</dbReference>
<feature type="region of interest" description="Disordered" evidence="3">
    <location>
        <begin position="37"/>
        <end position="66"/>
    </location>
</feature>
<evidence type="ECO:0000259" key="4">
    <source>
        <dbReference type="Pfam" id="PF08386"/>
    </source>
</evidence>
<dbReference type="AlphaFoldDB" id="A0A4V2S5J5"/>
<organism evidence="5 6">
    <name type="scientific">Actinocrispum wychmicini</name>
    <dbReference type="NCBI Taxonomy" id="1213861"/>
    <lineage>
        <taxon>Bacteria</taxon>
        <taxon>Bacillati</taxon>
        <taxon>Actinomycetota</taxon>
        <taxon>Actinomycetes</taxon>
        <taxon>Pseudonocardiales</taxon>
        <taxon>Pseudonocardiaceae</taxon>
        <taxon>Actinocrispum</taxon>
    </lineage>
</organism>
<keyword evidence="2" id="KW-0378">Hydrolase</keyword>